<name>A0A6M1SRN1_9HYPH</name>
<keyword evidence="2" id="KW-1185">Reference proteome</keyword>
<proteinExistence type="predicted"/>
<evidence type="ECO:0000313" key="2">
    <source>
        <dbReference type="Proteomes" id="UP000474802"/>
    </source>
</evidence>
<gene>
    <name evidence="1" type="ORF">G5575_09475</name>
</gene>
<evidence type="ECO:0000313" key="1">
    <source>
        <dbReference type="EMBL" id="NGP17855.1"/>
    </source>
</evidence>
<protein>
    <submittedName>
        <fullName evidence="1">Uncharacterized protein</fullName>
    </submittedName>
</protein>
<dbReference type="AlphaFoldDB" id="A0A6M1SRN1"/>
<dbReference type="EMBL" id="JAALFG010000002">
    <property type="protein sequence ID" value="NGP17855.1"/>
    <property type="molecule type" value="Genomic_DNA"/>
</dbReference>
<accession>A0A6M1SRN1</accession>
<organism evidence="1 2">
    <name type="scientific">Devosia aurantiaca</name>
    <dbReference type="NCBI Taxonomy" id="2714858"/>
    <lineage>
        <taxon>Bacteria</taxon>
        <taxon>Pseudomonadati</taxon>
        <taxon>Pseudomonadota</taxon>
        <taxon>Alphaproteobacteria</taxon>
        <taxon>Hyphomicrobiales</taxon>
        <taxon>Devosiaceae</taxon>
        <taxon>Devosia</taxon>
    </lineage>
</organism>
<reference evidence="1 2" key="2">
    <citation type="submission" date="2020-03" db="EMBL/GenBank/DDBJ databases">
        <title>Devosia chinhatensis sp. nov., isolated from a hexachlorocyclohexane (HCH) dump site in India.</title>
        <authorList>
            <person name="Kumar M."/>
            <person name="Lal R."/>
        </authorList>
    </citation>
    <scope>NUCLEOTIDE SEQUENCE [LARGE SCALE GENOMIC DNA]</scope>
    <source>
        <strain evidence="1 2">H239</strain>
    </source>
</reference>
<dbReference type="RefSeq" id="WP_164534103.1">
    <property type="nucleotide sequence ID" value="NZ_JAALFG010000002.1"/>
</dbReference>
<dbReference type="Proteomes" id="UP000474802">
    <property type="component" value="Unassembled WGS sequence"/>
</dbReference>
<sequence>MIGYQAFADLSQSSDSNERGHAAHLAARAYLDHRGLPMNMPLFTPR</sequence>
<comment type="caution">
    <text evidence="1">The sequence shown here is derived from an EMBL/GenBank/DDBJ whole genome shotgun (WGS) entry which is preliminary data.</text>
</comment>
<reference evidence="1 2" key="1">
    <citation type="submission" date="2020-02" db="EMBL/GenBank/DDBJ databases">
        <authorList>
            <person name="Khan S.A."/>
            <person name="Jeon C.O."/>
            <person name="Chun B.H."/>
        </authorList>
    </citation>
    <scope>NUCLEOTIDE SEQUENCE [LARGE SCALE GENOMIC DNA]</scope>
    <source>
        <strain evidence="1 2">H239</strain>
    </source>
</reference>